<evidence type="ECO:0000313" key="2">
    <source>
        <dbReference type="EMBL" id="RMI46133.1"/>
    </source>
</evidence>
<dbReference type="Proteomes" id="UP000282674">
    <property type="component" value="Unassembled WGS sequence"/>
</dbReference>
<comment type="caution">
    <text evidence="2">The sequence shown here is derived from an EMBL/GenBank/DDBJ whole genome shotgun (WGS) entry which is preliminary data.</text>
</comment>
<gene>
    <name evidence="2" type="ORF">EBO15_07885</name>
</gene>
<dbReference type="RefSeq" id="WP_147481417.1">
    <property type="nucleotide sequence ID" value="NZ_JBHSKC010000013.1"/>
</dbReference>
<evidence type="ECO:0000256" key="1">
    <source>
        <dbReference type="SAM" id="MobiDB-lite"/>
    </source>
</evidence>
<keyword evidence="3" id="KW-1185">Reference proteome</keyword>
<name>A0A3M2MB77_9ACTN</name>
<evidence type="ECO:0000313" key="3">
    <source>
        <dbReference type="Proteomes" id="UP000282674"/>
    </source>
</evidence>
<dbReference type="OrthoDB" id="9858251at2"/>
<evidence type="ECO:0008006" key="4">
    <source>
        <dbReference type="Google" id="ProtNLM"/>
    </source>
</evidence>
<feature type="region of interest" description="Disordered" evidence="1">
    <location>
        <begin position="1"/>
        <end position="33"/>
    </location>
</feature>
<reference evidence="2 3" key="1">
    <citation type="submission" date="2018-10" db="EMBL/GenBank/DDBJ databases">
        <title>Isolation from soil.</title>
        <authorList>
            <person name="Hu J."/>
        </authorList>
    </citation>
    <scope>NUCLEOTIDE SEQUENCE [LARGE SCALE GENOMIC DNA]</scope>
    <source>
        <strain evidence="2 3">NEAU-Ht49</strain>
    </source>
</reference>
<proteinExistence type="predicted"/>
<dbReference type="Pfam" id="PF21983">
    <property type="entry name" value="NikA-like"/>
    <property type="match status" value="1"/>
</dbReference>
<dbReference type="InterPro" id="IPR053842">
    <property type="entry name" value="NikA-like"/>
</dbReference>
<dbReference type="EMBL" id="RFFG01000010">
    <property type="protein sequence ID" value="RMI46133.1"/>
    <property type="molecule type" value="Genomic_DNA"/>
</dbReference>
<accession>A0A3M2MB77</accession>
<sequence length="142" mass="15912">MSEEPISKQAAERRPGTGRTKRRRQSPPRDKTIDFRLTQQEYAALREAANRSHWALRAFVAHTVLSEVKGTRKPEHAELRALLEELMQVGGEIRQLGVTLDQVAAELHPGELTQQLGADAQACARLVDKVDRVADAICRRLP</sequence>
<organism evidence="2 3">
    <name type="scientific">Actinomadura harenae</name>
    <dbReference type="NCBI Taxonomy" id="2483351"/>
    <lineage>
        <taxon>Bacteria</taxon>
        <taxon>Bacillati</taxon>
        <taxon>Actinomycetota</taxon>
        <taxon>Actinomycetes</taxon>
        <taxon>Streptosporangiales</taxon>
        <taxon>Thermomonosporaceae</taxon>
        <taxon>Actinomadura</taxon>
    </lineage>
</organism>
<dbReference type="AlphaFoldDB" id="A0A3M2MB77"/>
<protein>
    <recommendedName>
        <fullName evidence="4">Plasmid mobilization relaxosome protein MobC</fullName>
    </recommendedName>
</protein>